<dbReference type="InterPro" id="IPR011040">
    <property type="entry name" value="Sialidase"/>
</dbReference>
<dbReference type="Proteomes" id="UP000250369">
    <property type="component" value="Unassembled WGS sequence"/>
</dbReference>
<dbReference type="CDD" id="cd15482">
    <property type="entry name" value="Sialidase_non-viral"/>
    <property type="match status" value="1"/>
</dbReference>
<protein>
    <recommendedName>
        <fullName evidence="1">Sialidase domain-containing protein</fullName>
    </recommendedName>
</protein>
<dbReference type="EMBL" id="QMFB01000025">
    <property type="protein sequence ID" value="RAV14826.1"/>
    <property type="molecule type" value="Genomic_DNA"/>
</dbReference>
<keyword evidence="3" id="KW-1185">Reference proteome</keyword>
<evidence type="ECO:0000313" key="2">
    <source>
        <dbReference type="EMBL" id="RAV14826.1"/>
    </source>
</evidence>
<organism evidence="2 3">
    <name type="scientific">Paenibacillus contaminans</name>
    <dbReference type="NCBI Taxonomy" id="450362"/>
    <lineage>
        <taxon>Bacteria</taxon>
        <taxon>Bacillati</taxon>
        <taxon>Bacillota</taxon>
        <taxon>Bacilli</taxon>
        <taxon>Bacillales</taxon>
        <taxon>Paenibacillaceae</taxon>
        <taxon>Paenibacillus</taxon>
    </lineage>
</organism>
<dbReference type="InterPro" id="IPR036278">
    <property type="entry name" value="Sialidase_sf"/>
</dbReference>
<sequence length="356" mass="39669">MRSKNAMISLVPLSVEKGMDITMKRTIVIDNVCGWPNLTRMPDGSLISVVFNHPSHGEAEAEVDCYRSDDEGATWRYHGTPAQHDPTCNRMNAACGIAVNGDFLVLVGGWDRRPAKGEAVPPYEECNRLPAVVCRSADNGRTFKVSPFHYTVPGDDHVLVPYGDIFRIGGSTLACACYTVTKDMEYTRSYVIFSDDDGFTWTRHGLISGNNHHETALWFHDKEHGIAICRENACDRLDQFTTEDGGQTWQFDQQITCPGILPAHVMKLDNGQLLMTCGVRIQGLWGIGVSCSKDGGKNWSRLRAICNFGELKDGGYPTSVQLDNGEIVTHYYASGIPFHERYFVGQVKWNFGEVFE</sequence>
<dbReference type="Pfam" id="PF13088">
    <property type="entry name" value="BNR_2"/>
    <property type="match status" value="1"/>
</dbReference>
<dbReference type="AlphaFoldDB" id="A0A329M6L5"/>
<evidence type="ECO:0000313" key="3">
    <source>
        <dbReference type="Proteomes" id="UP000250369"/>
    </source>
</evidence>
<comment type="caution">
    <text evidence="2">The sequence shown here is derived from an EMBL/GenBank/DDBJ whole genome shotgun (WGS) entry which is preliminary data.</text>
</comment>
<accession>A0A329M6L5</accession>
<dbReference type="SUPFAM" id="SSF50939">
    <property type="entry name" value="Sialidases"/>
    <property type="match status" value="1"/>
</dbReference>
<name>A0A329M6L5_9BACL</name>
<reference evidence="2 3" key="1">
    <citation type="journal article" date="2009" name="Int. J. Syst. Evol. Microbiol.">
        <title>Paenibacillus contaminans sp. nov., isolated from a contaminated laboratory plate.</title>
        <authorList>
            <person name="Chou J.H."/>
            <person name="Lee J.H."/>
            <person name="Lin M.C."/>
            <person name="Chang P.S."/>
            <person name="Arun A.B."/>
            <person name="Young C.C."/>
            <person name="Chen W.M."/>
        </authorList>
    </citation>
    <scope>NUCLEOTIDE SEQUENCE [LARGE SCALE GENOMIC DNA]</scope>
    <source>
        <strain evidence="2 3">CKOBP-6</strain>
    </source>
</reference>
<feature type="domain" description="Sialidase" evidence="1">
    <location>
        <begin position="134"/>
        <end position="327"/>
    </location>
</feature>
<dbReference type="Gene3D" id="2.120.10.10">
    <property type="match status" value="1"/>
</dbReference>
<proteinExistence type="predicted"/>
<evidence type="ECO:0000259" key="1">
    <source>
        <dbReference type="Pfam" id="PF13088"/>
    </source>
</evidence>
<gene>
    <name evidence="2" type="ORF">DQG23_30815</name>
</gene>